<keyword evidence="13" id="KW-1185">Reference proteome</keyword>
<feature type="domain" description="Ig-like" evidence="10">
    <location>
        <begin position="45"/>
        <end position="148"/>
    </location>
</feature>
<evidence type="ECO:0000259" key="10">
    <source>
        <dbReference type="PROSITE" id="PS50835"/>
    </source>
</evidence>
<reference evidence="12" key="1">
    <citation type="submission" date="2022-03" db="EMBL/GenBank/DDBJ databases">
        <authorList>
            <person name="Martin H S."/>
        </authorList>
    </citation>
    <scope>NUCLEOTIDE SEQUENCE</scope>
</reference>
<name>A0ABN8IDH7_9NEOP</name>
<dbReference type="InterPro" id="IPR003598">
    <property type="entry name" value="Ig_sub2"/>
</dbReference>
<evidence type="ECO:0000256" key="7">
    <source>
        <dbReference type="ARBA" id="ARBA00023157"/>
    </source>
</evidence>
<dbReference type="Pfam" id="PF00041">
    <property type="entry name" value="fn3"/>
    <property type="match status" value="3"/>
</dbReference>
<feature type="domain" description="Ig-like" evidence="10">
    <location>
        <begin position="537"/>
        <end position="626"/>
    </location>
</feature>
<dbReference type="InterPro" id="IPR013098">
    <property type="entry name" value="Ig_I-set"/>
</dbReference>
<comment type="subcellular location">
    <subcellularLocation>
        <location evidence="1">Membrane</location>
        <topology evidence="1">Single-pass type I membrane protein</topology>
    </subcellularLocation>
</comment>
<keyword evidence="3" id="KW-0677">Repeat</keyword>
<feature type="domain" description="Ig-like" evidence="10">
    <location>
        <begin position="262"/>
        <end position="350"/>
    </location>
</feature>
<dbReference type="SMART" id="SM00060">
    <property type="entry name" value="FN3"/>
    <property type="match status" value="5"/>
</dbReference>
<dbReference type="PROSITE" id="PS50853">
    <property type="entry name" value="FN3"/>
    <property type="match status" value="5"/>
</dbReference>
<feature type="domain" description="Fibronectin type-III" evidence="11">
    <location>
        <begin position="630"/>
        <end position="727"/>
    </location>
</feature>
<dbReference type="SMART" id="SM00408">
    <property type="entry name" value="IGc2"/>
    <property type="match status" value="6"/>
</dbReference>
<dbReference type="InterPro" id="IPR036179">
    <property type="entry name" value="Ig-like_dom_sf"/>
</dbReference>
<feature type="region of interest" description="Disordered" evidence="8">
    <location>
        <begin position="1192"/>
        <end position="1259"/>
    </location>
</feature>
<dbReference type="InterPro" id="IPR003599">
    <property type="entry name" value="Ig_sub"/>
</dbReference>
<evidence type="ECO:0000259" key="11">
    <source>
        <dbReference type="PROSITE" id="PS50853"/>
    </source>
</evidence>
<evidence type="ECO:0000256" key="3">
    <source>
        <dbReference type="ARBA" id="ARBA00022737"/>
    </source>
</evidence>
<feature type="domain" description="Fibronectin type-III" evidence="11">
    <location>
        <begin position="732"/>
        <end position="829"/>
    </location>
</feature>
<dbReference type="CDD" id="cd00063">
    <property type="entry name" value="FN3"/>
    <property type="match status" value="4"/>
</dbReference>
<proteinExistence type="predicted"/>
<evidence type="ECO:0000256" key="2">
    <source>
        <dbReference type="ARBA" id="ARBA00022692"/>
    </source>
</evidence>
<keyword evidence="4" id="KW-0130">Cell adhesion</keyword>
<feature type="transmembrane region" description="Helical" evidence="9">
    <location>
        <begin position="1143"/>
        <end position="1166"/>
    </location>
</feature>
<dbReference type="Pfam" id="PF13882">
    <property type="entry name" value="Bravo_FIGEY"/>
    <property type="match status" value="1"/>
</dbReference>
<evidence type="ECO:0008006" key="14">
    <source>
        <dbReference type="Google" id="ProtNLM"/>
    </source>
</evidence>
<dbReference type="InterPro" id="IPR036116">
    <property type="entry name" value="FN3_sf"/>
</dbReference>
<feature type="domain" description="Fibronectin type-III" evidence="11">
    <location>
        <begin position="1040"/>
        <end position="1130"/>
    </location>
</feature>
<dbReference type="EMBL" id="OW152814">
    <property type="protein sequence ID" value="CAH2050897.1"/>
    <property type="molecule type" value="Genomic_DNA"/>
</dbReference>
<keyword evidence="2 9" id="KW-0812">Transmembrane</keyword>
<feature type="non-terminal residue" evidence="12">
    <location>
        <position position="1343"/>
    </location>
</feature>
<dbReference type="PANTHER" id="PTHR44170:SF6">
    <property type="entry name" value="CONTACTIN"/>
    <property type="match status" value="1"/>
</dbReference>
<evidence type="ECO:0000256" key="9">
    <source>
        <dbReference type="SAM" id="Phobius"/>
    </source>
</evidence>
<evidence type="ECO:0000256" key="1">
    <source>
        <dbReference type="ARBA" id="ARBA00004479"/>
    </source>
</evidence>
<keyword evidence="7" id="KW-1015">Disulfide bond</keyword>
<dbReference type="SUPFAM" id="SSF48726">
    <property type="entry name" value="Immunoglobulin"/>
    <property type="match status" value="6"/>
</dbReference>
<evidence type="ECO:0000313" key="13">
    <source>
        <dbReference type="Proteomes" id="UP000837857"/>
    </source>
</evidence>
<evidence type="ECO:0000256" key="8">
    <source>
        <dbReference type="SAM" id="MobiDB-lite"/>
    </source>
</evidence>
<feature type="region of interest" description="Disordered" evidence="8">
    <location>
        <begin position="718"/>
        <end position="741"/>
    </location>
</feature>
<dbReference type="Proteomes" id="UP000837857">
    <property type="component" value="Chromosome 2"/>
</dbReference>
<feature type="domain" description="Ig-like" evidence="10">
    <location>
        <begin position="448"/>
        <end position="532"/>
    </location>
</feature>
<evidence type="ECO:0000256" key="6">
    <source>
        <dbReference type="ARBA" id="ARBA00023136"/>
    </source>
</evidence>
<accession>A0ABN8IDH7</accession>
<dbReference type="InterPro" id="IPR013783">
    <property type="entry name" value="Ig-like_fold"/>
</dbReference>
<evidence type="ECO:0000256" key="4">
    <source>
        <dbReference type="ARBA" id="ARBA00022889"/>
    </source>
</evidence>
<feature type="domain" description="Fibronectin type-III" evidence="11">
    <location>
        <begin position="931"/>
        <end position="1036"/>
    </location>
</feature>
<dbReference type="PROSITE" id="PS50835">
    <property type="entry name" value="IG_LIKE"/>
    <property type="match status" value="6"/>
</dbReference>
<gene>
    <name evidence="12" type="ORF">IPOD504_LOCUS7756</name>
</gene>
<dbReference type="InterPro" id="IPR026966">
    <property type="entry name" value="Neurofascin/L1/NrCAM_C"/>
</dbReference>
<protein>
    <recommendedName>
        <fullName evidence="14">Neuroglian</fullName>
    </recommendedName>
</protein>
<feature type="domain" description="Fibronectin type-III" evidence="11">
    <location>
        <begin position="834"/>
        <end position="930"/>
    </location>
</feature>
<dbReference type="SUPFAM" id="SSF49265">
    <property type="entry name" value="Fibronectin type III"/>
    <property type="match status" value="3"/>
</dbReference>
<keyword evidence="5 9" id="KW-1133">Transmembrane helix</keyword>
<dbReference type="InterPro" id="IPR007110">
    <property type="entry name" value="Ig-like_dom"/>
</dbReference>
<evidence type="ECO:0000313" key="12">
    <source>
        <dbReference type="EMBL" id="CAH2050897.1"/>
    </source>
</evidence>
<organism evidence="12 13">
    <name type="scientific">Iphiclides podalirius</name>
    <name type="common">scarce swallowtail</name>
    <dbReference type="NCBI Taxonomy" id="110791"/>
    <lineage>
        <taxon>Eukaryota</taxon>
        <taxon>Metazoa</taxon>
        <taxon>Ecdysozoa</taxon>
        <taxon>Arthropoda</taxon>
        <taxon>Hexapoda</taxon>
        <taxon>Insecta</taxon>
        <taxon>Pterygota</taxon>
        <taxon>Neoptera</taxon>
        <taxon>Endopterygota</taxon>
        <taxon>Lepidoptera</taxon>
        <taxon>Glossata</taxon>
        <taxon>Ditrysia</taxon>
        <taxon>Papilionoidea</taxon>
        <taxon>Papilionidae</taxon>
        <taxon>Papilioninae</taxon>
        <taxon>Iphiclides</taxon>
    </lineage>
</organism>
<dbReference type="Pfam" id="PF13927">
    <property type="entry name" value="Ig_3"/>
    <property type="match status" value="1"/>
</dbReference>
<feature type="domain" description="Ig-like" evidence="10">
    <location>
        <begin position="162"/>
        <end position="241"/>
    </location>
</feature>
<feature type="region of interest" description="Disordered" evidence="8">
    <location>
        <begin position="1318"/>
        <end position="1343"/>
    </location>
</feature>
<feature type="compositionally biased region" description="Basic and acidic residues" evidence="8">
    <location>
        <begin position="728"/>
        <end position="741"/>
    </location>
</feature>
<sequence length="1343" mass="149293">MISSSSIGELSRFTRLRIVATMETLKFICILMIVSQAHTLLTSPPRIVKQPTVEELLFQVAQSGEVDKPFIIECEAEGEPAPKYRWIKNGKPFEYSSYDNRISQQPGRGTLVVSQPRDEDLGQYQCFAYNEWGTATSNSVFVRKAELNSFKEADGPQQTITAQEGFPFKLTCSPPDGHPSPNVYWMLQGDQGQLKTINNSRMTLDPEGNLWFSNVTRYDASNDYAYTCAAKSVFRNEYKLGNKVYLEVQQTGISPALNKHEPVRQYTSRRVEKAWRGKKVELYCIYGGTPLPQIVWKRNGSRILSSQRITQDNYGKTLVIKRAGYEDQGTYTCEVSNGVGTAQTYSIQLNVEAAPFFTEEPQFQNLAEGETAVIRCRAGGTPEPQIAWVHNGRPIEQAEPNPRRQVTADSIIISDLLKKDTGNYGCNATNSNGYVYKDVYINVQSIPPEIKEGPENLTKVDGSEAVLKCRVFGAPRPIVKWMRDDVDVTGGKYNITPDGDLVIRDVSYTDVGTYECYAKNKFGEKSAYGSLTVKKRTVITDKPENYEVAAGSSATFRCNAHADDSLPLELVWLSGGQPIDLDAQPRFRVTNDYSLLISDTTELDSGEYTCIARTPVDEARAQATLTVQDKPNPPALDGIECHARMAVLRWHSMGDNRAPILRFSIQYNTSFTPDSWEVSTDDVPSIDTSWAVDLTPWANYTFRVLAWNKIGPSAPSAHSDVCTTQPDVPHKNPDNVEGKGRDPTNMVISWTSMPQIEHNGPGFYYLVAWRRNITGQPWSEQQVTDWQDTELVVPNTPTFQPYRIKVIAVNSKGTSNVTPIEVIGWSGEDTPLQAPTNFTLVQVTTGTTALLSWNPVSPESVRGHFKGYKIQTWTDGEEDRIKEILVKADASSALVSKFRPFKKNNARILVYNGRFNGPPSEILSFLTPEGKPGTVKSFEAYPIGSSAMLLKWDKPIEENGVLTGYKIYYQKVTGTALGPLQERKKEIDPKFDRAKLAGLEPNTKYRIEIRAKTKAGEGEKYYVEQSTRAMAYAKPDAPLFEASLVPAKEGAAHVLVRWLPAPDGHPGTHFVAWYRLKGHPDWQRTNEVTEDDYVILTGLEPGQVYELKVTAHDGDYFSTSEISEVDTTIDGPMIMRDDKMATAGWFIGVMLALAFLLLVLVLVCVVRRNRGGKYDVHDRELAHGRRDYPDAGFHEYTHPLDNKSRHSMSSGTKPGPESDTDSMAEYGEGETAGMNEDGSFIGQYGRKRRPPASGQPDSASQAFATLNRLDVSLFPSLSIPPLSFVYARAASFFCFQRGRFTEDGSFIGQYVPGARVLPPPPAPPAPAQPVAAPAPGPQPPTYV</sequence>
<dbReference type="PANTHER" id="PTHR44170">
    <property type="entry name" value="PROTEIN SIDEKICK"/>
    <property type="match status" value="1"/>
</dbReference>
<keyword evidence="6 9" id="KW-0472">Membrane</keyword>
<dbReference type="SMART" id="SM00409">
    <property type="entry name" value="IG"/>
    <property type="match status" value="6"/>
</dbReference>
<dbReference type="InterPro" id="IPR003961">
    <property type="entry name" value="FN3_dom"/>
</dbReference>
<evidence type="ECO:0000256" key="5">
    <source>
        <dbReference type="ARBA" id="ARBA00022989"/>
    </source>
</evidence>
<feature type="compositionally biased region" description="Basic and acidic residues" evidence="8">
    <location>
        <begin position="1192"/>
        <end position="1204"/>
    </location>
</feature>
<feature type="domain" description="Ig-like" evidence="10">
    <location>
        <begin position="355"/>
        <end position="442"/>
    </location>
</feature>
<dbReference type="Gene3D" id="2.60.40.10">
    <property type="entry name" value="Immunoglobulins"/>
    <property type="match status" value="11"/>
</dbReference>
<dbReference type="Pfam" id="PF07679">
    <property type="entry name" value="I-set"/>
    <property type="match status" value="4"/>
</dbReference>